<evidence type="ECO:0000313" key="6">
    <source>
        <dbReference type="Proteomes" id="UP000288716"/>
    </source>
</evidence>
<proteinExistence type="predicted"/>
<evidence type="ECO:0000256" key="1">
    <source>
        <dbReference type="ARBA" id="ARBA00022884"/>
    </source>
</evidence>
<dbReference type="SUPFAM" id="SSF52954">
    <property type="entry name" value="Class II aaRS ABD-related"/>
    <property type="match status" value="1"/>
</dbReference>
<dbReference type="GO" id="GO:0003723">
    <property type="term" value="F:RNA binding"/>
    <property type="evidence" value="ECO:0007669"/>
    <property type="project" value="UniProtKB-UniRule"/>
</dbReference>
<dbReference type="SUPFAM" id="SSF54928">
    <property type="entry name" value="RNA-binding domain, RBD"/>
    <property type="match status" value="1"/>
</dbReference>
<evidence type="ECO:0000256" key="3">
    <source>
        <dbReference type="SAM" id="MobiDB-lite"/>
    </source>
</evidence>
<dbReference type="PANTHER" id="PTHR23295:SF6">
    <property type="entry name" value="NEOSIN, ISOFORM A"/>
    <property type="match status" value="1"/>
</dbReference>
<dbReference type="EMBL" id="NCKV01003802">
    <property type="protein sequence ID" value="RWS25345.1"/>
    <property type="molecule type" value="Genomic_DNA"/>
</dbReference>
<dbReference type="InterPro" id="IPR012677">
    <property type="entry name" value="Nucleotide-bd_a/b_plait_sf"/>
</dbReference>
<dbReference type="PANTHER" id="PTHR23295">
    <property type="entry name" value="NUCLEAR RECEPTOR COACTIVATOR 5-RELATED"/>
    <property type="match status" value="1"/>
</dbReference>
<feature type="domain" description="RRM" evidence="4">
    <location>
        <begin position="33"/>
        <end position="105"/>
    </location>
</feature>
<dbReference type="InterPro" id="IPR036621">
    <property type="entry name" value="Anticodon-bd_dom_sf"/>
</dbReference>
<dbReference type="InterPro" id="IPR052600">
    <property type="entry name" value="Nuc_rcpt_coact/corep"/>
</dbReference>
<feature type="region of interest" description="Disordered" evidence="3">
    <location>
        <begin position="516"/>
        <end position="535"/>
    </location>
</feature>
<comment type="caution">
    <text evidence="5">The sequence shown here is derived from an EMBL/GenBank/DDBJ whole genome shotgun (WGS) entry which is preliminary data.</text>
</comment>
<organism evidence="5 6">
    <name type="scientific">Leptotrombidium deliense</name>
    <dbReference type="NCBI Taxonomy" id="299467"/>
    <lineage>
        <taxon>Eukaryota</taxon>
        <taxon>Metazoa</taxon>
        <taxon>Ecdysozoa</taxon>
        <taxon>Arthropoda</taxon>
        <taxon>Chelicerata</taxon>
        <taxon>Arachnida</taxon>
        <taxon>Acari</taxon>
        <taxon>Acariformes</taxon>
        <taxon>Trombidiformes</taxon>
        <taxon>Prostigmata</taxon>
        <taxon>Anystina</taxon>
        <taxon>Parasitengona</taxon>
        <taxon>Trombiculoidea</taxon>
        <taxon>Trombiculidae</taxon>
        <taxon>Leptotrombidium</taxon>
    </lineage>
</organism>
<dbReference type="Gene3D" id="3.30.70.330">
    <property type="match status" value="1"/>
</dbReference>
<dbReference type="Pfam" id="PF00076">
    <property type="entry name" value="RRM_1"/>
    <property type="match status" value="1"/>
</dbReference>
<sequence>MSQSTGRSAGPTTYGSGGGQKWGDTTSKKGEVSRIFVSNTDSKATTLEDLESKFSAYGKIEGIDINPNGFAFVQFFNVSDAQRAVQGENGTYVKGRRIEVRMFDKSGPQKRRNRERSRSPMRNAQSLASMPSSASSYGAPTAIQSGPPPQLTPGNDIEIIVVNKDQWAYAEMIEKRLRQESTIKYIDLLFLHSPQHLVMTLNDLFERRTLYAAVVTPINEEHKSLTLHILHNQMEHRNVPLENAIDLIKQDYETFMTRRGAPSSSGQLRSGVAANSSNLRPGILNGTASATYSTSVAAAVSSTSSEKRLPDEVAYLLRTTLSEGGVQFLSLPQIDSIIEYFSRERDRLTSQARQQQLRSQTEVLPQNFAIDHFQQQSQTTQQTAAASETASNFLDNPQVKAALNSLLQFGAISNTTVGSGQNNNLTGIPSNLVNPTFPGVKLEMSENIQSSLANAITSEAPSYMSTSASMNSGQAMISNAQSAYGNQHLRRHPLLGTELNSSSAQLNPYAGMSAISTRQSAPGNSNRGYSSGQRF</sequence>
<protein>
    <recommendedName>
        <fullName evidence="4">RRM domain-containing protein</fullName>
    </recommendedName>
</protein>
<evidence type="ECO:0000259" key="4">
    <source>
        <dbReference type="PROSITE" id="PS50102"/>
    </source>
</evidence>
<evidence type="ECO:0000313" key="5">
    <source>
        <dbReference type="EMBL" id="RWS25345.1"/>
    </source>
</evidence>
<feature type="compositionally biased region" description="Low complexity" evidence="3">
    <location>
        <begin position="120"/>
        <end position="139"/>
    </location>
</feature>
<keyword evidence="6" id="KW-1185">Reference proteome</keyword>
<dbReference type="Gene3D" id="3.40.50.800">
    <property type="entry name" value="Anticodon-binding domain"/>
    <property type="match status" value="1"/>
</dbReference>
<dbReference type="STRING" id="299467.A0A443SD37"/>
<gene>
    <name evidence="5" type="ORF">B4U80_08212</name>
</gene>
<dbReference type="InterPro" id="IPR000504">
    <property type="entry name" value="RRM_dom"/>
</dbReference>
<feature type="compositionally biased region" description="Polar residues" evidence="3">
    <location>
        <begin position="1"/>
        <end position="14"/>
    </location>
</feature>
<dbReference type="VEuPathDB" id="VectorBase:LDEU006695"/>
<evidence type="ECO:0000256" key="2">
    <source>
        <dbReference type="PROSITE-ProRule" id="PRU00176"/>
    </source>
</evidence>
<feature type="region of interest" description="Disordered" evidence="3">
    <location>
        <begin position="103"/>
        <end position="151"/>
    </location>
</feature>
<dbReference type="SMART" id="SM00360">
    <property type="entry name" value="RRM"/>
    <property type="match status" value="1"/>
</dbReference>
<dbReference type="PROSITE" id="PS50102">
    <property type="entry name" value="RRM"/>
    <property type="match status" value="1"/>
</dbReference>
<dbReference type="Proteomes" id="UP000288716">
    <property type="component" value="Unassembled WGS sequence"/>
</dbReference>
<accession>A0A443SD37</accession>
<keyword evidence="1 2" id="KW-0694">RNA-binding</keyword>
<dbReference type="AlphaFoldDB" id="A0A443SD37"/>
<dbReference type="InterPro" id="IPR035979">
    <property type="entry name" value="RBD_domain_sf"/>
</dbReference>
<reference evidence="5 6" key="1">
    <citation type="journal article" date="2018" name="Gigascience">
        <title>Genomes of trombidid mites reveal novel predicted allergens and laterally-transferred genes associated with secondary metabolism.</title>
        <authorList>
            <person name="Dong X."/>
            <person name="Chaisiri K."/>
            <person name="Xia D."/>
            <person name="Armstrong S.D."/>
            <person name="Fang Y."/>
            <person name="Donnelly M.J."/>
            <person name="Kadowaki T."/>
            <person name="McGarry J.W."/>
            <person name="Darby A.C."/>
            <person name="Makepeace B.L."/>
        </authorList>
    </citation>
    <scope>NUCLEOTIDE SEQUENCE [LARGE SCALE GENOMIC DNA]</scope>
    <source>
        <strain evidence="5">UoL-UT</strain>
    </source>
</reference>
<feature type="region of interest" description="Disordered" evidence="3">
    <location>
        <begin position="1"/>
        <end position="32"/>
    </location>
</feature>
<dbReference type="OrthoDB" id="10044938at2759"/>
<name>A0A443SD37_9ACAR</name>